<dbReference type="EMBL" id="JAIWYP010000008">
    <property type="protein sequence ID" value="KAH3779871.1"/>
    <property type="molecule type" value="Genomic_DNA"/>
</dbReference>
<organism evidence="1 2">
    <name type="scientific">Dreissena polymorpha</name>
    <name type="common">Zebra mussel</name>
    <name type="synonym">Mytilus polymorpha</name>
    <dbReference type="NCBI Taxonomy" id="45954"/>
    <lineage>
        <taxon>Eukaryota</taxon>
        <taxon>Metazoa</taxon>
        <taxon>Spiralia</taxon>
        <taxon>Lophotrochozoa</taxon>
        <taxon>Mollusca</taxon>
        <taxon>Bivalvia</taxon>
        <taxon>Autobranchia</taxon>
        <taxon>Heteroconchia</taxon>
        <taxon>Euheterodonta</taxon>
        <taxon>Imparidentia</taxon>
        <taxon>Neoheterodontei</taxon>
        <taxon>Myida</taxon>
        <taxon>Dreissenoidea</taxon>
        <taxon>Dreissenidae</taxon>
        <taxon>Dreissena</taxon>
    </lineage>
</organism>
<comment type="caution">
    <text evidence="1">The sequence shown here is derived from an EMBL/GenBank/DDBJ whole genome shotgun (WGS) entry which is preliminary data.</text>
</comment>
<evidence type="ECO:0000313" key="1">
    <source>
        <dbReference type="EMBL" id="KAH3779871.1"/>
    </source>
</evidence>
<reference evidence="1" key="1">
    <citation type="journal article" date="2019" name="bioRxiv">
        <title>The Genome of the Zebra Mussel, Dreissena polymorpha: A Resource for Invasive Species Research.</title>
        <authorList>
            <person name="McCartney M.A."/>
            <person name="Auch B."/>
            <person name="Kono T."/>
            <person name="Mallez S."/>
            <person name="Zhang Y."/>
            <person name="Obille A."/>
            <person name="Becker A."/>
            <person name="Abrahante J.E."/>
            <person name="Garbe J."/>
            <person name="Badalamenti J.P."/>
            <person name="Herman A."/>
            <person name="Mangelson H."/>
            <person name="Liachko I."/>
            <person name="Sullivan S."/>
            <person name="Sone E.D."/>
            <person name="Koren S."/>
            <person name="Silverstein K.A.T."/>
            <person name="Beckman K.B."/>
            <person name="Gohl D.M."/>
        </authorList>
    </citation>
    <scope>NUCLEOTIDE SEQUENCE</scope>
    <source>
        <strain evidence="1">Duluth1</strain>
        <tissue evidence="1">Whole animal</tissue>
    </source>
</reference>
<gene>
    <name evidence="1" type="ORF">DPMN_157679</name>
</gene>
<protein>
    <submittedName>
        <fullName evidence="1">Uncharacterized protein</fullName>
    </submittedName>
</protein>
<proteinExistence type="predicted"/>
<dbReference type="Proteomes" id="UP000828390">
    <property type="component" value="Unassembled WGS sequence"/>
</dbReference>
<evidence type="ECO:0000313" key="2">
    <source>
        <dbReference type="Proteomes" id="UP000828390"/>
    </source>
</evidence>
<keyword evidence="2" id="KW-1185">Reference proteome</keyword>
<reference evidence="1" key="2">
    <citation type="submission" date="2020-11" db="EMBL/GenBank/DDBJ databases">
        <authorList>
            <person name="McCartney M.A."/>
            <person name="Auch B."/>
            <person name="Kono T."/>
            <person name="Mallez S."/>
            <person name="Becker A."/>
            <person name="Gohl D.M."/>
            <person name="Silverstein K.A.T."/>
            <person name="Koren S."/>
            <person name="Bechman K.B."/>
            <person name="Herman A."/>
            <person name="Abrahante J.E."/>
            <person name="Garbe J."/>
        </authorList>
    </citation>
    <scope>NUCLEOTIDE SEQUENCE</scope>
    <source>
        <strain evidence="1">Duluth1</strain>
        <tissue evidence="1">Whole animal</tissue>
    </source>
</reference>
<accession>A0A9D4IL97</accession>
<dbReference type="AlphaFoldDB" id="A0A9D4IL97"/>
<sequence>MRSLSLRITLIAFMVTIVSLLRLAPYFVIKYATHTNVIEYLNEYPLWLKLSYHTNVLRRELFECIYNRLLQQSIQRLRESSQKGPSPLDLARTYCQNYVDPPGFEVKTVNDVIALTLPTIYSTRVE</sequence>
<name>A0A9D4IL97_DREPO</name>